<gene>
    <name evidence="1" type="ORF">H0E87_006810</name>
</gene>
<dbReference type="Gene3D" id="3.30.559.10">
    <property type="entry name" value="Chloramphenicol acetyltransferase-like domain"/>
    <property type="match status" value="1"/>
</dbReference>
<dbReference type="EMBL" id="JACEGQ020000003">
    <property type="protein sequence ID" value="KAH8513686.1"/>
    <property type="molecule type" value="Genomic_DNA"/>
</dbReference>
<proteinExistence type="predicted"/>
<protein>
    <submittedName>
        <fullName evidence="1">Uncharacterized protein</fullName>
    </submittedName>
</protein>
<evidence type="ECO:0000313" key="2">
    <source>
        <dbReference type="Proteomes" id="UP000807159"/>
    </source>
</evidence>
<comment type="caution">
    <text evidence="1">The sequence shown here is derived from an EMBL/GenBank/DDBJ whole genome shotgun (WGS) entry which is preliminary data.</text>
</comment>
<reference evidence="1" key="1">
    <citation type="journal article" date="2021" name="J. Hered.">
        <title>Genome Assembly of Salicaceae Populus deltoides (Eastern Cottonwood) I-69 Based on Nanopore Sequencing and Hi-C Technologies.</title>
        <authorList>
            <person name="Bai S."/>
            <person name="Wu H."/>
            <person name="Zhang J."/>
            <person name="Pan Z."/>
            <person name="Zhao W."/>
            <person name="Li Z."/>
            <person name="Tong C."/>
        </authorList>
    </citation>
    <scope>NUCLEOTIDE SEQUENCE</scope>
    <source>
        <tissue evidence="1">Leaf</tissue>
    </source>
</reference>
<sequence>MTRLALSLLCNKLEPLGNIFHRTSVQIVPASFTVSASGKDSIKLPAGYHGNAFTSPVALTKAGLPCKNSLEYGLGLVKETKNRLGEELAMKGRKQYRTVRDSVIADATRVPFGEIDFGRESQYMDQGLILTMKRGANNNFSRFKTMNK</sequence>
<keyword evidence="2" id="KW-1185">Reference proteome</keyword>
<dbReference type="AlphaFoldDB" id="A0A8T2Z8T8"/>
<organism evidence="1 2">
    <name type="scientific">Populus deltoides</name>
    <name type="common">Eastern poplar</name>
    <name type="synonym">Eastern cottonwood</name>
    <dbReference type="NCBI Taxonomy" id="3696"/>
    <lineage>
        <taxon>Eukaryota</taxon>
        <taxon>Viridiplantae</taxon>
        <taxon>Streptophyta</taxon>
        <taxon>Embryophyta</taxon>
        <taxon>Tracheophyta</taxon>
        <taxon>Spermatophyta</taxon>
        <taxon>Magnoliopsida</taxon>
        <taxon>eudicotyledons</taxon>
        <taxon>Gunneridae</taxon>
        <taxon>Pentapetalae</taxon>
        <taxon>rosids</taxon>
        <taxon>fabids</taxon>
        <taxon>Malpighiales</taxon>
        <taxon>Salicaceae</taxon>
        <taxon>Saliceae</taxon>
        <taxon>Populus</taxon>
    </lineage>
</organism>
<name>A0A8T2Z8T8_POPDE</name>
<dbReference type="Proteomes" id="UP000807159">
    <property type="component" value="Chromosome 3"/>
</dbReference>
<dbReference type="InterPro" id="IPR023213">
    <property type="entry name" value="CAT-like_dom_sf"/>
</dbReference>
<accession>A0A8T2Z8T8</accession>
<evidence type="ECO:0000313" key="1">
    <source>
        <dbReference type="EMBL" id="KAH8513686.1"/>
    </source>
</evidence>